<gene>
    <name evidence="3" type="ORF">VNO80_01648</name>
</gene>
<dbReference type="AlphaFoldDB" id="A0AAN9RTB4"/>
<dbReference type="PANTHER" id="PTHR35749">
    <property type="entry name" value="OSJNBA0084A10.10 PROTEIN"/>
    <property type="match status" value="1"/>
</dbReference>
<reference evidence="3 4" key="1">
    <citation type="submission" date="2024-01" db="EMBL/GenBank/DDBJ databases">
        <title>The genomes of 5 underutilized Papilionoideae crops provide insights into root nodulation and disease resistanc.</title>
        <authorList>
            <person name="Jiang F."/>
        </authorList>
    </citation>
    <scope>NUCLEOTIDE SEQUENCE [LARGE SCALE GENOMIC DNA]</scope>
    <source>
        <strain evidence="3">JINMINGXINNONG_FW02</strain>
        <tissue evidence="3">Leaves</tissue>
    </source>
</reference>
<comment type="caution">
    <text evidence="3">The sequence shown here is derived from an EMBL/GenBank/DDBJ whole genome shotgun (WGS) entry which is preliminary data.</text>
</comment>
<accession>A0AAN9RTB4</accession>
<evidence type="ECO:0000313" key="4">
    <source>
        <dbReference type="Proteomes" id="UP001374584"/>
    </source>
</evidence>
<dbReference type="EMBL" id="JAYMYR010000001">
    <property type="protein sequence ID" value="KAK7382676.1"/>
    <property type="molecule type" value="Genomic_DNA"/>
</dbReference>
<evidence type="ECO:0000313" key="3">
    <source>
        <dbReference type="EMBL" id="KAK7382676.1"/>
    </source>
</evidence>
<keyword evidence="4" id="KW-1185">Reference proteome</keyword>
<proteinExistence type="predicted"/>
<feature type="coiled-coil region" evidence="1">
    <location>
        <begin position="30"/>
        <end position="83"/>
    </location>
</feature>
<dbReference type="Proteomes" id="UP001374584">
    <property type="component" value="Unassembled WGS sequence"/>
</dbReference>
<feature type="region of interest" description="Disordered" evidence="2">
    <location>
        <begin position="167"/>
        <end position="196"/>
    </location>
</feature>
<name>A0AAN9RTB4_PHACN</name>
<evidence type="ECO:0000256" key="2">
    <source>
        <dbReference type="SAM" id="MobiDB-lite"/>
    </source>
</evidence>
<organism evidence="3 4">
    <name type="scientific">Phaseolus coccineus</name>
    <name type="common">Scarlet runner bean</name>
    <name type="synonym">Phaseolus multiflorus</name>
    <dbReference type="NCBI Taxonomy" id="3886"/>
    <lineage>
        <taxon>Eukaryota</taxon>
        <taxon>Viridiplantae</taxon>
        <taxon>Streptophyta</taxon>
        <taxon>Embryophyta</taxon>
        <taxon>Tracheophyta</taxon>
        <taxon>Spermatophyta</taxon>
        <taxon>Magnoliopsida</taxon>
        <taxon>eudicotyledons</taxon>
        <taxon>Gunneridae</taxon>
        <taxon>Pentapetalae</taxon>
        <taxon>rosids</taxon>
        <taxon>fabids</taxon>
        <taxon>Fabales</taxon>
        <taxon>Fabaceae</taxon>
        <taxon>Papilionoideae</taxon>
        <taxon>50 kb inversion clade</taxon>
        <taxon>NPAAA clade</taxon>
        <taxon>indigoferoid/millettioid clade</taxon>
        <taxon>Phaseoleae</taxon>
        <taxon>Phaseolus</taxon>
    </lineage>
</organism>
<protein>
    <submittedName>
        <fullName evidence="3">Uncharacterized protein</fullName>
    </submittedName>
</protein>
<feature type="compositionally biased region" description="Basic and acidic residues" evidence="2">
    <location>
        <begin position="167"/>
        <end position="184"/>
    </location>
</feature>
<keyword evidence="1" id="KW-0175">Coiled coil</keyword>
<sequence length="196" mass="22816">MNKLLEFGRKALFYVRVLSGYEERRIRHYRLQLEQRVQQVQARKAAINKAPEKIILSEVRRMVEEMQNLNKKLEETEAAIEDYFKPLDKEAEIIMKMQLQGEERTSEMMMKTLEKQASLQQVEAEKKVGMHKVDNSEANLNDSKLMDEEKALKEMLKELQKEVLLEKAGGEKSSDNVHQADKSHINLKHASTTTSK</sequence>
<dbReference type="PANTHER" id="PTHR35749:SF1">
    <property type="entry name" value="OSJNBA0084A10.10 PROTEIN"/>
    <property type="match status" value="1"/>
</dbReference>
<evidence type="ECO:0000256" key="1">
    <source>
        <dbReference type="SAM" id="Coils"/>
    </source>
</evidence>